<keyword evidence="3" id="KW-1185">Reference proteome</keyword>
<gene>
    <name evidence="2" type="ORF">HanXRQr2_Chr11g0513671</name>
</gene>
<proteinExistence type="predicted"/>
<evidence type="ECO:0000313" key="3">
    <source>
        <dbReference type="Proteomes" id="UP000215914"/>
    </source>
</evidence>
<name>A0A9K3HSY8_HELAN</name>
<dbReference type="Gramene" id="mRNA:HanXRQr2_Chr11g0513671">
    <property type="protein sequence ID" value="CDS:HanXRQr2_Chr11g0513671.1"/>
    <property type="gene ID" value="HanXRQr2_Chr11g0513671"/>
</dbReference>
<comment type="caution">
    <text evidence="2">The sequence shown here is derived from an EMBL/GenBank/DDBJ whole genome shotgun (WGS) entry which is preliminary data.</text>
</comment>
<dbReference type="AlphaFoldDB" id="A0A9K3HSY8"/>
<accession>A0A9K3HSY8</accession>
<dbReference type="EMBL" id="MNCJ02000326">
    <property type="protein sequence ID" value="KAF5783926.1"/>
    <property type="molecule type" value="Genomic_DNA"/>
</dbReference>
<evidence type="ECO:0000313" key="2">
    <source>
        <dbReference type="EMBL" id="KAF5783926.1"/>
    </source>
</evidence>
<protein>
    <submittedName>
        <fullName evidence="2">Uncharacterized protein</fullName>
    </submittedName>
</protein>
<sequence>MGRLPHIQGAFERQALDDQSSSWSTLTPVNHHRRLPLLLPPPLPAVQGFHPPHCVDLTVQPSGISRK</sequence>
<dbReference type="Proteomes" id="UP000215914">
    <property type="component" value="Unassembled WGS sequence"/>
</dbReference>
<reference evidence="2" key="1">
    <citation type="journal article" date="2017" name="Nature">
        <title>The sunflower genome provides insights into oil metabolism, flowering and Asterid evolution.</title>
        <authorList>
            <person name="Badouin H."/>
            <person name="Gouzy J."/>
            <person name="Grassa C.J."/>
            <person name="Murat F."/>
            <person name="Staton S.E."/>
            <person name="Cottret L."/>
            <person name="Lelandais-Briere C."/>
            <person name="Owens G.L."/>
            <person name="Carrere S."/>
            <person name="Mayjonade B."/>
            <person name="Legrand L."/>
            <person name="Gill N."/>
            <person name="Kane N.C."/>
            <person name="Bowers J.E."/>
            <person name="Hubner S."/>
            <person name="Bellec A."/>
            <person name="Berard A."/>
            <person name="Berges H."/>
            <person name="Blanchet N."/>
            <person name="Boniface M.C."/>
            <person name="Brunel D."/>
            <person name="Catrice O."/>
            <person name="Chaidir N."/>
            <person name="Claudel C."/>
            <person name="Donnadieu C."/>
            <person name="Faraut T."/>
            <person name="Fievet G."/>
            <person name="Helmstetter N."/>
            <person name="King M."/>
            <person name="Knapp S.J."/>
            <person name="Lai Z."/>
            <person name="Le Paslier M.C."/>
            <person name="Lippi Y."/>
            <person name="Lorenzon L."/>
            <person name="Mandel J.R."/>
            <person name="Marage G."/>
            <person name="Marchand G."/>
            <person name="Marquand E."/>
            <person name="Bret-Mestries E."/>
            <person name="Morien E."/>
            <person name="Nambeesan S."/>
            <person name="Nguyen T."/>
            <person name="Pegot-Espagnet P."/>
            <person name="Pouilly N."/>
            <person name="Raftis F."/>
            <person name="Sallet E."/>
            <person name="Schiex T."/>
            <person name="Thomas J."/>
            <person name="Vandecasteele C."/>
            <person name="Vares D."/>
            <person name="Vear F."/>
            <person name="Vautrin S."/>
            <person name="Crespi M."/>
            <person name="Mangin B."/>
            <person name="Burke J.M."/>
            <person name="Salse J."/>
            <person name="Munos S."/>
            <person name="Vincourt P."/>
            <person name="Rieseberg L.H."/>
            <person name="Langlade N.B."/>
        </authorList>
    </citation>
    <scope>NUCLEOTIDE SEQUENCE</scope>
    <source>
        <tissue evidence="2">Leaves</tissue>
    </source>
</reference>
<reference evidence="2" key="2">
    <citation type="submission" date="2020-06" db="EMBL/GenBank/DDBJ databases">
        <title>Helianthus annuus Genome sequencing and assembly Release 2.</title>
        <authorList>
            <person name="Gouzy J."/>
            <person name="Langlade N."/>
            <person name="Munos S."/>
        </authorList>
    </citation>
    <scope>NUCLEOTIDE SEQUENCE</scope>
    <source>
        <tissue evidence="2">Leaves</tissue>
    </source>
</reference>
<organism evidence="2 3">
    <name type="scientific">Helianthus annuus</name>
    <name type="common">Common sunflower</name>
    <dbReference type="NCBI Taxonomy" id="4232"/>
    <lineage>
        <taxon>Eukaryota</taxon>
        <taxon>Viridiplantae</taxon>
        <taxon>Streptophyta</taxon>
        <taxon>Embryophyta</taxon>
        <taxon>Tracheophyta</taxon>
        <taxon>Spermatophyta</taxon>
        <taxon>Magnoliopsida</taxon>
        <taxon>eudicotyledons</taxon>
        <taxon>Gunneridae</taxon>
        <taxon>Pentapetalae</taxon>
        <taxon>asterids</taxon>
        <taxon>campanulids</taxon>
        <taxon>Asterales</taxon>
        <taxon>Asteraceae</taxon>
        <taxon>Asteroideae</taxon>
        <taxon>Heliantheae alliance</taxon>
        <taxon>Heliantheae</taxon>
        <taxon>Helianthus</taxon>
    </lineage>
</organism>
<evidence type="ECO:0000256" key="1">
    <source>
        <dbReference type="SAM" id="MobiDB-lite"/>
    </source>
</evidence>
<feature type="region of interest" description="Disordered" evidence="1">
    <location>
        <begin position="1"/>
        <end position="23"/>
    </location>
</feature>